<proteinExistence type="predicted"/>
<dbReference type="AlphaFoldDB" id="A0AAD5N706"/>
<sequence>MKKIFKQVARCALGQPQSLHHNNLHHKIFYKLLEKSWELGPVTGIRHHEQLIQEIDDLDLFTYDDIRSMEYLCKCTLKTLRLYPHASPYVCIPYQKPRHSFSAIVRGPSSSLLAEL</sequence>
<protein>
    <submittedName>
        <fullName evidence="1">Uncharacterized protein</fullName>
    </submittedName>
</protein>
<reference evidence="1" key="1">
    <citation type="submission" date="2021-06" db="EMBL/GenBank/DDBJ databases">
        <title>Parelaphostrongylus tenuis whole genome reference sequence.</title>
        <authorList>
            <person name="Garwood T.J."/>
            <person name="Larsen P.A."/>
            <person name="Fountain-Jones N.M."/>
            <person name="Garbe J.R."/>
            <person name="Macchietto M.G."/>
            <person name="Kania S.A."/>
            <person name="Gerhold R.W."/>
            <person name="Richards J.E."/>
            <person name="Wolf T.M."/>
        </authorList>
    </citation>
    <scope>NUCLEOTIDE SEQUENCE</scope>
    <source>
        <strain evidence="1">MNPRO001-30</strain>
        <tissue evidence="1">Meninges</tissue>
    </source>
</reference>
<name>A0AAD5N706_PARTN</name>
<gene>
    <name evidence="1" type="ORF">KIN20_018017</name>
</gene>
<accession>A0AAD5N706</accession>
<dbReference type="EMBL" id="JAHQIW010003596">
    <property type="protein sequence ID" value="KAJ1359324.1"/>
    <property type="molecule type" value="Genomic_DNA"/>
</dbReference>
<organism evidence="1 2">
    <name type="scientific">Parelaphostrongylus tenuis</name>
    <name type="common">Meningeal worm</name>
    <dbReference type="NCBI Taxonomy" id="148309"/>
    <lineage>
        <taxon>Eukaryota</taxon>
        <taxon>Metazoa</taxon>
        <taxon>Ecdysozoa</taxon>
        <taxon>Nematoda</taxon>
        <taxon>Chromadorea</taxon>
        <taxon>Rhabditida</taxon>
        <taxon>Rhabditina</taxon>
        <taxon>Rhabditomorpha</taxon>
        <taxon>Strongyloidea</taxon>
        <taxon>Metastrongylidae</taxon>
        <taxon>Parelaphostrongylus</taxon>
    </lineage>
</organism>
<dbReference type="Proteomes" id="UP001196413">
    <property type="component" value="Unassembled WGS sequence"/>
</dbReference>
<comment type="caution">
    <text evidence="1">The sequence shown here is derived from an EMBL/GenBank/DDBJ whole genome shotgun (WGS) entry which is preliminary data.</text>
</comment>
<evidence type="ECO:0000313" key="1">
    <source>
        <dbReference type="EMBL" id="KAJ1359324.1"/>
    </source>
</evidence>
<keyword evidence="2" id="KW-1185">Reference proteome</keyword>
<evidence type="ECO:0000313" key="2">
    <source>
        <dbReference type="Proteomes" id="UP001196413"/>
    </source>
</evidence>